<accession>A0A8H3J8U3</accession>
<proteinExistence type="predicted"/>
<gene>
    <name evidence="1" type="ORF">ALECFALPRED_010066</name>
</gene>
<organism evidence="1 2">
    <name type="scientific">Alectoria fallacina</name>
    <dbReference type="NCBI Taxonomy" id="1903189"/>
    <lineage>
        <taxon>Eukaryota</taxon>
        <taxon>Fungi</taxon>
        <taxon>Dikarya</taxon>
        <taxon>Ascomycota</taxon>
        <taxon>Pezizomycotina</taxon>
        <taxon>Lecanoromycetes</taxon>
        <taxon>OSLEUM clade</taxon>
        <taxon>Lecanoromycetidae</taxon>
        <taxon>Lecanorales</taxon>
        <taxon>Lecanorineae</taxon>
        <taxon>Parmeliaceae</taxon>
        <taxon>Alectoria</taxon>
    </lineage>
</organism>
<keyword evidence="2" id="KW-1185">Reference proteome</keyword>
<dbReference type="Proteomes" id="UP000664203">
    <property type="component" value="Unassembled WGS sequence"/>
</dbReference>
<protein>
    <submittedName>
        <fullName evidence="1">Uncharacterized protein</fullName>
    </submittedName>
</protein>
<comment type="caution">
    <text evidence="1">The sequence shown here is derived from an EMBL/GenBank/DDBJ whole genome shotgun (WGS) entry which is preliminary data.</text>
</comment>
<name>A0A8H3J8U3_9LECA</name>
<reference evidence="1" key="1">
    <citation type="submission" date="2021-03" db="EMBL/GenBank/DDBJ databases">
        <authorList>
            <person name="Tagirdzhanova G."/>
        </authorList>
    </citation>
    <scope>NUCLEOTIDE SEQUENCE</scope>
</reference>
<evidence type="ECO:0000313" key="2">
    <source>
        <dbReference type="Proteomes" id="UP000664203"/>
    </source>
</evidence>
<dbReference type="AlphaFoldDB" id="A0A8H3J8U3"/>
<sequence length="80" mass="9049">MTPAFGFSERDFISAIGLVERVTKALKDKARASTEYQLVVFELKGLKNILRHLERIEPTQDNVTHINAIRGMALARQLPL</sequence>
<dbReference type="EMBL" id="CAJPDR010000810">
    <property type="protein sequence ID" value="CAF9942789.1"/>
    <property type="molecule type" value="Genomic_DNA"/>
</dbReference>
<dbReference type="OrthoDB" id="3045089at2759"/>
<evidence type="ECO:0000313" key="1">
    <source>
        <dbReference type="EMBL" id="CAF9942789.1"/>
    </source>
</evidence>